<gene>
    <name evidence="2" type="ORF">PY05798</name>
</gene>
<dbReference type="Proteomes" id="UP000008553">
    <property type="component" value="Unassembled WGS sequence"/>
</dbReference>
<protein>
    <submittedName>
        <fullName evidence="2">Uncharacterized protein</fullName>
    </submittedName>
</protein>
<reference evidence="2 3" key="1">
    <citation type="journal article" date="2002" name="Nature">
        <title>Genome sequence and comparative analysis of the model rodent malaria parasite Plasmodium yoelii yoelii.</title>
        <authorList>
            <person name="Carlton J.M."/>
            <person name="Angiuoli S.V."/>
            <person name="Suh B.B."/>
            <person name="Kooij T.W."/>
            <person name="Pertea M."/>
            <person name="Silva J.C."/>
            <person name="Ermolaeva M.D."/>
            <person name="Allen J.E."/>
            <person name="Selengut J.D."/>
            <person name="Koo H.L."/>
            <person name="Peterson J.D."/>
            <person name="Pop M."/>
            <person name="Kosack D.S."/>
            <person name="Shumway M.F."/>
            <person name="Bidwell S.L."/>
            <person name="Shallom S.J."/>
            <person name="van Aken S.E."/>
            <person name="Riedmuller S.B."/>
            <person name="Feldblyum T.V."/>
            <person name="Cho J.K."/>
            <person name="Quackenbush J."/>
            <person name="Sedegah M."/>
            <person name="Shoaibi A."/>
            <person name="Cummings L.M."/>
            <person name="Florens L."/>
            <person name="Yates J.R."/>
            <person name="Raine J.D."/>
            <person name="Sinden R.E."/>
            <person name="Harris M.A."/>
            <person name="Cunningham D.A."/>
            <person name="Preiser P.R."/>
            <person name="Bergman L.W."/>
            <person name="Vaidya A.B."/>
            <person name="van Lin L.H."/>
            <person name="Janse C.J."/>
            <person name="Waters A.P."/>
            <person name="Smith H.O."/>
            <person name="White O.R."/>
            <person name="Salzberg S.L."/>
            <person name="Venter J.C."/>
            <person name="Fraser C.M."/>
            <person name="Hoffman S.L."/>
            <person name="Gardner M.J."/>
            <person name="Carucci D.J."/>
        </authorList>
    </citation>
    <scope>NUCLEOTIDE SEQUENCE [LARGE SCALE GENOMIC DNA]</scope>
    <source>
        <strain evidence="2 3">17XNL</strain>
    </source>
</reference>
<organism evidence="2 3">
    <name type="scientific">Plasmodium yoelii yoelii</name>
    <dbReference type="NCBI Taxonomy" id="73239"/>
    <lineage>
        <taxon>Eukaryota</taxon>
        <taxon>Sar</taxon>
        <taxon>Alveolata</taxon>
        <taxon>Apicomplexa</taxon>
        <taxon>Aconoidasida</taxon>
        <taxon>Haemosporida</taxon>
        <taxon>Plasmodiidae</taxon>
        <taxon>Plasmodium</taxon>
        <taxon>Plasmodium (Vinckeia)</taxon>
    </lineage>
</organism>
<dbReference type="InParanoid" id="Q7RCI4"/>
<evidence type="ECO:0000313" key="3">
    <source>
        <dbReference type="Proteomes" id="UP000008553"/>
    </source>
</evidence>
<sequence length="63" mass="7710">MLFEIFNIYKLIVTITAQFIKKPFLYILKLILLLKNAYTTSLFIIMEFYFIFRVAYILCHMYI</sequence>
<feature type="transmembrane region" description="Helical" evidence="1">
    <location>
        <begin position="38"/>
        <end position="59"/>
    </location>
</feature>
<comment type="caution">
    <text evidence="2">The sequence shown here is derived from an EMBL/GenBank/DDBJ whole genome shotgun (WGS) entry which is preliminary data.</text>
</comment>
<accession>Q7RCI4</accession>
<dbReference type="EMBL" id="AABL01001891">
    <property type="protein sequence ID" value="EAA17880.1"/>
    <property type="molecule type" value="Genomic_DNA"/>
</dbReference>
<name>Q7RCI4_PLAYO</name>
<keyword evidence="1" id="KW-0812">Transmembrane</keyword>
<dbReference type="PaxDb" id="73239-Q7RCI4"/>
<proteinExistence type="predicted"/>
<keyword evidence="1" id="KW-1133">Transmembrane helix</keyword>
<keyword evidence="1" id="KW-0472">Membrane</keyword>
<dbReference type="AlphaFoldDB" id="Q7RCI4"/>
<keyword evidence="3" id="KW-1185">Reference proteome</keyword>
<evidence type="ECO:0000256" key="1">
    <source>
        <dbReference type="SAM" id="Phobius"/>
    </source>
</evidence>
<evidence type="ECO:0000313" key="2">
    <source>
        <dbReference type="EMBL" id="EAA17880.1"/>
    </source>
</evidence>